<keyword evidence="12 13" id="KW-0324">Glycolysis</keyword>
<evidence type="ECO:0000256" key="1">
    <source>
        <dbReference type="ARBA" id="ARBA00000642"/>
    </source>
</evidence>
<evidence type="ECO:0000256" key="3">
    <source>
        <dbReference type="ARBA" id="ARBA00008982"/>
    </source>
</evidence>
<dbReference type="GO" id="GO:0004618">
    <property type="term" value="F:phosphoglycerate kinase activity"/>
    <property type="evidence" value="ECO:0007669"/>
    <property type="project" value="UniProtKB-UniRule"/>
</dbReference>
<comment type="pathway">
    <text evidence="2 13">Carbohydrate degradation; glycolysis; pyruvate from D-glyceraldehyde 3-phosphate: step 2/5.</text>
</comment>
<gene>
    <name evidence="13 17" type="primary">pgk</name>
    <name evidence="17" type="ORF">VP06_19875</name>
</gene>
<comment type="caution">
    <text evidence="13">Lacks conserved residue(s) required for the propagation of feature annotation.</text>
</comment>
<dbReference type="PIRSF" id="PIRSF000724">
    <property type="entry name" value="Pgk"/>
    <property type="match status" value="1"/>
</dbReference>
<dbReference type="Gene3D" id="3.40.50.1260">
    <property type="entry name" value="Phosphoglycerate kinase, N-terminal domain"/>
    <property type="match status" value="2"/>
</dbReference>
<proteinExistence type="inferred from homology"/>
<keyword evidence="11 13" id="KW-0067">ATP-binding</keyword>
<dbReference type="OrthoDB" id="9808460at2"/>
<dbReference type="GO" id="GO:0006096">
    <property type="term" value="P:glycolytic process"/>
    <property type="evidence" value="ECO:0007669"/>
    <property type="project" value="UniProtKB-UniRule"/>
</dbReference>
<feature type="binding site" evidence="13 14">
    <location>
        <begin position="61"/>
        <end position="64"/>
    </location>
    <ligand>
        <name>substrate</name>
    </ligand>
</feature>
<evidence type="ECO:0000256" key="11">
    <source>
        <dbReference type="ARBA" id="ARBA00022840"/>
    </source>
</evidence>
<comment type="similarity">
    <text evidence="3 13 16">Belongs to the phosphoglycerate kinase family.</text>
</comment>
<sequence>MTRFHTLDDAGDLTGKRVLVRVDFNVPMDQGRVTDSTRIQRVLPTLRELVEAGAKVVLLAHFGRPKGKPVAAESLRPIAEATAKELGRPVAFAEDCIGESAAAAVAALKDGDVLMLENTRFHAGEETNDPAFVKALAENGDVYVNEAFSAAHRAHASTEGLAHVLPAYAGRLMQAELDALTKGLEAPARPVVAIVGGSKVSTKIDLLKNLVAKVDALVIGGGMANTFLHAAGLGVGKSLCERDLAGTAQAIIEAARESNCAIILPVDGVVAEEFKAGAPHHTYGVDAIPETGMILDIGGLSVDRISAAIDDAKTLVWNGPVGAFEIAPFDQGTVAAARHAAARTKAGKLVSVAGGGDTVAALNHAGVSADFTYISTAGGAFLEWLEGKPLPGVDALRRHA</sequence>
<dbReference type="FunFam" id="3.40.50.1260:FF:000006">
    <property type="entry name" value="Phosphoglycerate kinase"/>
    <property type="match status" value="1"/>
</dbReference>
<dbReference type="HAMAP" id="MF_00145">
    <property type="entry name" value="Phosphoglyc_kinase"/>
    <property type="match status" value="1"/>
</dbReference>
<feature type="binding site" evidence="13">
    <location>
        <position position="38"/>
    </location>
    <ligand>
        <name>substrate</name>
    </ligand>
</feature>
<dbReference type="UniPathway" id="UPA00109">
    <property type="reaction ID" value="UER00185"/>
</dbReference>
<evidence type="ECO:0000256" key="5">
    <source>
        <dbReference type="ARBA" id="ARBA00013061"/>
    </source>
</evidence>
<evidence type="ECO:0000256" key="7">
    <source>
        <dbReference type="ARBA" id="ARBA00022490"/>
    </source>
</evidence>
<feature type="binding site" evidence="14">
    <location>
        <position position="38"/>
    </location>
    <ligand>
        <name>(2R)-3-phosphoglycerate</name>
        <dbReference type="ChEBI" id="CHEBI:58272"/>
    </ligand>
</feature>
<evidence type="ECO:0000256" key="15">
    <source>
        <dbReference type="PIRSR" id="PIRSR000724-2"/>
    </source>
</evidence>
<dbReference type="InterPro" id="IPR015911">
    <property type="entry name" value="Phosphoglycerate_kinase_CS"/>
</dbReference>
<feature type="binding site" evidence="13 14">
    <location>
        <begin position="23"/>
        <end position="25"/>
    </location>
    <ligand>
        <name>substrate</name>
    </ligand>
</feature>
<dbReference type="InterPro" id="IPR036043">
    <property type="entry name" value="Phosphoglycerate_kinase_sf"/>
</dbReference>
<keyword evidence="9 13" id="KW-0547">Nucleotide-binding</keyword>
<comment type="catalytic activity">
    <reaction evidence="1 13 16">
        <text>(2R)-3-phosphoglycerate + ATP = (2R)-3-phospho-glyceroyl phosphate + ADP</text>
        <dbReference type="Rhea" id="RHEA:14801"/>
        <dbReference type="ChEBI" id="CHEBI:30616"/>
        <dbReference type="ChEBI" id="CHEBI:57604"/>
        <dbReference type="ChEBI" id="CHEBI:58272"/>
        <dbReference type="ChEBI" id="CHEBI:456216"/>
        <dbReference type="EC" id="2.7.2.3"/>
    </reaction>
</comment>
<feature type="binding site" evidence="13 15">
    <location>
        <position position="203"/>
    </location>
    <ligand>
        <name>ATP</name>
        <dbReference type="ChEBI" id="CHEBI:30616"/>
    </ligand>
</feature>
<dbReference type="PATRIC" id="fig|270351.6.peg.1671"/>
<evidence type="ECO:0000256" key="6">
    <source>
        <dbReference type="ARBA" id="ARBA00016471"/>
    </source>
</evidence>
<dbReference type="GO" id="GO:0006094">
    <property type="term" value="P:gluconeogenesis"/>
    <property type="evidence" value="ECO:0007669"/>
    <property type="project" value="TreeGrafter"/>
</dbReference>
<organism evidence="17 18">
    <name type="scientific">Methylobacterium aquaticum</name>
    <dbReference type="NCBI Taxonomy" id="270351"/>
    <lineage>
        <taxon>Bacteria</taxon>
        <taxon>Pseudomonadati</taxon>
        <taxon>Pseudomonadota</taxon>
        <taxon>Alphaproteobacteria</taxon>
        <taxon>Hyphomicrobiales</taxon>
        <taxon>Methylobacteriaceae</taxon>
        <taxon>Methylobacterium</taxon>
    </lineage>
</organism>
<feature type="binding site" evidence="13 15">
    <location>
        <begin position="355"/>
        <end position="358"/>
    </location>
    <ligand>
        <name>ATP</name>
        <dbReference type="ChEBI" id="CHEBI:30616"/>
    </ligand>
</feature>
<dbReference type="GO" id="GO:0005829">
    <property type="term" value="C:cytosol"/>
    <property type="evidence" value="ECO:0007669"/>
    <property type="project" value="TreeGrafter"/>
</dbReference>
<feature type="binding site" evidence="13">
    <location>
        <position position="120"/>
    </location>
    <ligand>
        <name>substrate</name>
    </ligand>
</feature>
<evidence type="ECO:0000313" key="17">
    <source>
        <dbReference type="EMBL" id="KMO31447.1"/>
    </source>
</evidence>
<dbReference type="GO" id="GO:0005524">
    <property type="term" value="F:ATP binding"/>
    <property type="evidence" value="ECO:0007669"/>
    <property type="project" value="UniProtKB-KW"/>
</dbReference>
<evidence type="ECO:0000256" key="12">
    <source>
        <dbReference type="ARBA" id="ARBA00023152"/>
    </source>
</evidence>
<evidence type="ECO:0000313" key="18">
    <source>
        <dbReference type="Proteomes" id="UP000035929"/>
    </source>
</evidence>
<dbReference type="Pfam" id="PF00162">
    <property type="entry name" value="PGK"/>
    <property type="match status" value="1"/>
</dbReference>
<dbReference type="PANTHER" id="PTHR11406:SF23">
    <property type="entry name" value="PHOSPHOGLYCERATE KINASE 1, CHLOROPLASTIC-RELATED"/>
    <property type="match status" value="1"/>
</dbReference>
<dbReference type="InterPro" id="IPR015824">
    <property type="entry name" value="Phosphoglycerate_kinase_N"/>
</dbReference>
<evidence type="ECO:0000256" key="13">
    <source>
        <dbReference type="HAMAP-Rule" id="MF_00145"/>
    </source>
</evidence>
<evidence type="ECO:0000256" key="9">
    <source>
        <dbReference type="ARBA" id="ARBA00022741"/>
    </source>
</evidence>
<feature type="binding site" evidence="13">
    <location>
        <position position="153"/>
    </location>
    <ligand>
        <name>substrate</name>
    </ligand>
</feature>
<reference evidence="17 18" key="1">
    <citation type="submission" date="2015-03" db="EMBL/GenBank/DDBJ databases">
        <title>Genome sequencing of Methylobacterium aquaticum DSM16371 type strain.</title>
        <authorList>
            <person name="Chaudhry V."/>
            <person name="Patil P.B."/>
        </authorList>
    </citation>
    <scope>NUCLEOTIDE SEQUENCE [LARGE SCALE GENOMIC DNA]</scope>
    <source>
        <strain evidence="17 18">DSM 16371</strain>
    </source>
</reference>
<feature type="binding site" evidence="13 15">
    <location>
        <position position="325"/>
    </location>
    <ligand>
        <name>ATP</name>
        <dbReference type="ChEBI" id="CHEBI:30616"/>
    </ligand>
</feature>
<dbReference type="SUPFAM" id="SSF53748">
    <property type="entry name" value="Phosphoglycerate kinase"/>
    <property type="match status" value="1"/>
</dbReference>
<dbReference type="Proteomes" id="UP000035929">
    <property type="component" value="Unassembled WGS sequence"/>
</dbReference>
<dbReference type="RefSeq" id="WP_048465506.1">
    <property type="nucleotide sequence ID" value="NZ_LABX01000155.1"/>
</dbReference>
<evidence type="ECO:0000256" key="10">
    <source>
        <dbReference type="ARBA" id="ARBA00022777"/>
    </source>
</evidence>
<keyword evidence="10 13" id="KW-0418">Kinase</keyword>
<dbReference type="InterPro" id="IPR001576">
    <property type="entry name" value="Phosphoglycerate_kinase"/>
</dbReference>
<dbReference type="GO" id="GO:0043531">
    <property type="term" value="F:ADP binding"/>
    <property type="evidence" value="ECO:0007669"/>
    <property type="project" value="TreeGrafter"/>
</dbReference>
<name>A0A0J6SCJ5_9HYPH</name>
<comment type="caution">
    <text evidence="17">The sequence shown here is derived from an EMBL/GenBank/DDBJ whole genome shotgun (WGS) entry which is preliminary data.</text>
</comment>
<comment type="subunit">
    <text evidence="4 13">Monomer.</text>
</comment>
<dbReference type="FunFam" id="3.40.50.1260:FF:000031">
    <property type="entry name" value="Phosphoglycerate kinase 1"/>
    <property type="match status" value="1"/>
</dbReference>
<dbReference type="PROSITE" id="PS00111">
    <property type="entry name" value="PGLYCERATE_KINASE"/>
    <property type="match status" value="1"/>
</dbReference>
<dbReference type="PRINTS" id="PR00477">
    <property type="entry name" value="PHGLYCKINASE"/>
</dbReference>
<dbReference type="EC" id="2.7.2.3" evidence="5 13"/>
<dbReference type="PANTHER" id="PTHR11406">
    <property type="entry name" value="PHOSPHOGLYCERATE KINASE"/>
    <property type="match status" value="1"/>
</dbReference>
<protein>
    <recommendedName>
        <fullName evidence="6 13">Phosphoglycerate kinase</fullName>
        <ecNumber evidence="5 13">2.7.2.3</ecNumber>
    </recommendedName>
</protein>
<keyword evidence="8 13" id="KW-0808">Transferase</keyword>
<accession>A0A0J6SCJ5</accession>
<feature type="binding site" evidence="14">
    <location>
        <position position="120"/>
    </location>
    <ligand>
        <name>(2R)-3-phosphoglycerate</name>
        <dbReference type="ChEBI" id="CHEBI:58272"/>
    </ligand>
</feature>
<dbReference type="EMBL" id="LABX01000155">
    <property type="protein sequence ID" value="KMO31447.1"/>
    <property type="molecule type" value="Genomic_DNA"/>
</dbReference>
<comment type="subcellular location">
    <subcellularLocation>
        <location evidence="13">Cytoplasm</location>
    </subcellularLocation>
</comment>
<evidence type="ECO:0000256" key="14">
    <source>
        <dbReference type="PIRSR" id="PIRSR000724-1"/>
    </source>
</evidence>
<keyword evidence="7 13" id="KW-0963">Cytoplasm</keyword>
<evidence type="ECO:0000256" key="8">
    <source>
        <dbReference type="ARBA" id="ARBA00022679"/>
    </source>
</evidence>
<dbReference type="AlphaFoldDB" id="A0A0J6SCJ5"/>
<feature type="binding site" evidence="14">
    <location>
        <position position="153"/>
    </location>
    <ligand>
        <name>(2R)-3-phosphoglycerate</name>
        <dbReference type="ChEBI" id="CHEBI:58272"/>
    </ligand>
</feature>
<evidence type="ECO:0000256" key="2">
    <source>
        <dbReference type="ARBA" id="ARBA00004838"/>
    </source>
</evidence>
<evidence type="ECO:0000256" key="16">
    <source>
        <dbReference type="RuleBase" id="RU000532"/>
    </source>
</evidence>
<evidence type="ECO:0000256" key="4">
    <source>
        <dbReference type="ARBA" id="ARBA00011245"/>
    </source>
</evidence>